<evidence type="ECO:0000256" key="4">
    <source>
        <dbReference type="ARBA" id="ARBA00022825"/>
    </source>
</evidence>
<sequence length="531" mass="59101">MNKRNGASAKWRFGIVALIAFLLGIGLTLLLMSVKRNRAKNDLQRTINIIKENYVDKVDIDDLEESLIPHLLNNLDPHSTYLTREESEIDMQRLDGAFYGVGISFNTLIDTPVVVNVIMGGPAERAGLQNGDRIMAADGESLLDELSSEDIQKRLKGKRGSVVDLSILRSGKSLNIPVTRDEVPIQSIDVSYMVAPEVGLIRINGWSRSTYSEFITCVAKLLKENMKALVIDLRDNAGGYLEPAIEVANEFLAKGQMIVYNEGKAYPKEEYIANGRGMFPNLPLTILVNELSASSSEVFAAAMQDHDRATIIGRRTFGKGLVQRPFFLPDSSQIRLTIARYYTPSGRSIQKEYTMGDKDEYSRDLLDRMNAGEAYAVDSTLFSEAPQYTTDGGRVVYGGYGVMPDVFVAADSTHSNSYYLRFIESGLISEFAFRYADTNRKALSSLHSPQEIADYLRQKGTLIHSLASYAAKHGIQQRTVLLQEAAPQLERVLFAQIAQFILGTEGFYCIYYKDDTTIAAAIEVLKKQIEV</sequence>
<dbReference type="SMART" id="SM00245">
    <property type="entry name" value="TSPc"/>
    <property type="match status" value="1"/>
</dbReference>
<dbReference type="InterPro" id="IPR004447">
    <property type="entry name" value="Peptidase_S41A"/>
</dbReference>
<dbReference type="CDD" id="cd07560">
    <property type="entry name" value="Peptidase_S41_CPP"/>
    <property type="match status" value="1"/>
</dbReference>
<keyword evidence="9" id="KW-1185">Reference proteome</keyword>
<keyword evidence="2 5" id="KW-0645">Protease</keyword>
<comment type="similarity">
    <text evidence="1 5">Belongs to the peptidase S41A family.</text>
</comment>
<gene>
    <name evidence="8" type="ORF">Tsumi_14090</name>
</gene>
<comment type="caution">
    <text evidence="8">The sequence shown here is derived from an EMBL/GenBank/DDBJ whole genome shotgun (WGS) entry which is preliminary data.</text>
</comment>
<evidence type="ECO:0000313" key="9">
    <source>
        <dbReference type="Proteomes" id="UP001628220"/>
    </source>
</evidence>
<dbReference type="CDD" id="cd06782">
    <property type="entry name" value="cpPDZ_CPP-like"/>
    <property type="match status" value="1"/>
</dbReference>
<dbReference type="Gene3D" id="3.30.750.44">
    <property type="match status" value="1"/>
</dbReference>
<dbReference type="PANTHER" id="PTHR32060">
    <property type="entry name" value="TAIL-SPECIFIC PROTEASE"/>
    <property type="match status" value="1"/>
</dbReference>
<keyword evidence="6" id="KW-0812">Transmembrane</keyword>
<reference evidence="8 9" key="1">
    <citation type="journal article" date="2025" name="Int. J. Syst. Evol. Microbiol.">
        <title>Desulfovibrio falkowii sp. nov., Porphyromonas miyakawae sp. nov., Mediterraneibacter flintii sp. nov. and Owariibacterium komagatae gen. nov., sp. nov., isolated from human faeces.</title>
        <authorList>
            <person name="Hamaguchi T."/>
            <person name="Ohara M."/>
            <person name="Hisatomi A."/>
            <person name="Sekiguchi K."/>
            <person name="Takeda J.I."/>
            <person name="Ueyama J."/>
            <person name="Ito M."/>
            <person name="Nishiwaki H."/>
            <person name="Ogi T."/>
            <person name="Hirayama M."/>
            <person name="Ohkuma M."/>
            <person name="Sakamoto M."/>
            <person name="Ohno K."/>
        </authorList>
    </citation>
    <scope>NUCLEOTIDE SEQUENCE [LARGE SCALE GENOMIC DNA]</scope>
    <source>
        <strain evidence="8 9">13CB11C</strain>
    </source>
</reference>
<dbReference type="InterPro" id="IPR041489">
    <property type="entry name" value="PDZ_6"/>
</dbReference>
<accession>A0ABQ0E3P8</accession>
<evidence type="ECO:0000313" key="8">
    <source>
        <dbReference type="EMBL" id="GAB1252303.1"/>
    </source>
</evidence>
<organism evidence="8 9">
    <name type="scientific">Porphyromonas miyakawae</name>
    <dbReference type="NCBI Taxonomy" id="3137470"/>
    <lineage>
        <taxon>Bacteria</taxon>
        <taxon>Pseudomonadati</taxon>
        <taxon>Bacteroidota</taxon>
        <taxon>Bacteroidia</taxon>
        <taxon>Bacteroidales</taxon>
        <taxon>Porphyromonadaceae</taxon>
        <taxon>Porphyromonas</taxon>
    </lineage>
</organism>
<evidence type="ECO:0000256" key="6">
    <source>
        <dbReference type="SAM" id="Phobius"/>
    </source>
</evidence>
<dbReference type="PANTHER" id="PTHR32060:SF30">
    <property type="entry name" value="CARBOXY-TERMINAL PROCESSING PROTEASE CTPA"/>
    <property type="match status" value="1"/>
</dbReference>
<keyword evidence="4 5" id="KW-0720">Serine protease</keyword>
<dbReference type="Pfam" id="PF17820">
    <property type="entry name" value="PDZ_6"/>
    <property type="match status" value="1"/>
</dbReference>
<dbReference type="Pfam" id="PF03572">
    <property type="entry name" value="Peptidase_S41"/>
    <property type="match status" value="1"/>
</dbReference>
<keyword evidence="6" id="KW-1133">Transmembrane helix</keyword>
<dbReference type="SUPFAM" id="SSF52096">
    <property type="entry name" value="ClpP/crotonase"/>
    <property type="match status" value="1"/>
</dbReference>
<evidence type="ECO:0000256" key="2">
    <source>
        <dbReference type="ARBA" id="ARBA00022670"/>
    </source>
</evidence>
<protein>
    <submittedName>
        <fullName evidence="8">S41 family peptidase</fullName>
    </submittedName>
</protein>
<dbReference type="InterPro" id="IPR036034">
    <property type="entry name" value="PDZ_sf"/>
</dbReference>
<evidence type="ECO:0000259" key="7">
    <source>
        <dbReference type="PROSITE" id="PS50106"/>
    </source>
</evidence>
<dbReference type="PROSITE" id="PS50106">
    <property type="entry name" value="PDZ"/>
    <property type="match status" value="1"/>
</dbReference>
<dbReference type="EMBL" id="BAAFSF010000004">
    <property type="protein sequence ID" value="GAB1252303.1"/>
    <property type="molecule type" value="Genomic_DNA"/>
</dbReference>
<evidence type="ECO:0000256" key="1">
    <source>
        <dbReference type="ARBA" id="ARBA00009179"/>
    </source>
</evidence>
<dbReference type="SMART" id="SM00228">
    <property type="entry name" value="PDZ"/>
    <property type="match status" value="1"/>
</dbReference>
<feature type="transmembrane region" description="Helical" evidence="6">
    <location>
        <begin position="12"/>
        <end position="34"/>
    </location>
</feature>
<dbReference type="Proteomes" id="UP001628220">
    <property type="component" value="Unassembled WGS sequence"/>
</dbReference>
<dbReference type="Gene3D" id="2.30.42.10">
    <property type="match status" value="1"/>
</dbReference>
<name>A0ABQ0E3P8_9PORP</name>
<dbReference type="InterPro" id="IPR029045">
    <property type="entry name" value="ClpP/crotonase-like_dom_sf"/>
</dbReference>
<evidence type="ECO:0000256" key="3">
    <source>
        <dbReference type="ARBA" id="ARBA00022801"/>
    </source>
</evidence>
<dbReference type="Gene3D" id="3.90.226.10">
    <property type="entry name" value="2-enoyl-CoA Hydratase, Chain A, domain 1"/>
    <property type="match status" value="1"/>
</dbReference>
<keyword evidence="3 5" id="KW-0378">Hydrolase</keyword>
<dbReference type="InterPro" id="IPR005151">
    <property type="entry name" value="Tail-specific_protease"/>
</dbReference>
<dbReference type="SUPFAM" id="SSF50156">
    <property type="entry name" value="PDZ domain-like"/>
    <property type="match status" value="1"/>
</dbReference>
<dbReference type="RefSeq" id="WP_411916061.1">
    <property type="nucleotide sequence ID" value="NZ_BAAFSF010000004.1"/>
</dbReference>
<feature type="domain" description="PDZ" evidence="7">
    <location>
        <begin position="88"/>
        <end position="162"/>
    </location>
</feature>
<evidence type="ECO:0000256" key="5">
    <source>
        <dbReference type="RuleBase" id="RU004404"/>
    </source>
</evidence>
<dbReference type="NCBIfam" id="TIGR00225">
    <property type="entry name" value="prc"/>
    <property type="match status" value="1"/>
</dbReference>
<dbReference type="InterPro" id="IPR001478">
    <property type="entry name" value="PDZ"/>
</dbReference>
<proteinExistence type="inferred from homology"/>
<keyword evidence="6" id="KW-0472">Membrane</keyword>